<dbReference type="InterPro" id="IPR003395">
    <property type="entry name" value="RecF/RecN/SMC_N"/>
</dbReference>
<dbReference type="EMBL" id="JAERWL010000001">
    <property type="protein sequence ID" value="MBM9474862.1"/>
    <property type="molecule type" value="Genomic_DNA"/>
</dbReference>
<evidence type="ECO:0000256" key="8">
    <source>
        <dbReference type="SAM" id="MobiDB-lite"/>
    </source>
</evidence>
<keyword evidence="5 7" id="KW-0175">Coiled coil</keyword>
<dbReference type="FunFam" id="3.40.50.300:FF:000901">
    <property type="entry name" value="Chromosome partition protein Smc"/>
    <property type="match status" value="1"/>
</dbReference>
<feature type="coiled-coil region" evidence="7">
    <location>
        <begin position="241"/>
        <end position="275"/>
    </location>
</feature>
<evidence type="ECO:0000259" key="9">
    <source>
        <dbReference type="SMART" id="SM00968"/>
    </source>
</evidence>
<dbReference type="GO" id="GO:0005737">
    <property type="term" value="C:cytoplasm"/>
    <property type="evidence" value="ECO:0007669"/>
    <property type="project" value="UniProtKB-SubCell"/>
</dbReference>
<dbReference type="RefSeq" id="WP_205255017.1">
    <property type="nucleotide sequence ID" value="NZ_BAAAPV010000001.1"/>
</dbReference>
<dbReference type="CDD" id="cd03278">
    <property type="entry name" value="ABC_SMC_barmotin"/>
    <property type="match status" value="1"/>
</dbReference>
<name>A0A938YFD9_9ACTN</name>
<protein>
    <recommendedName>
        <fullName evidence="7">Chromosome partition protein Smc</fullName>
    </recommendedName>
</protein>
<comment type="domain">
    <text evidence="7">Contains large globular domains required for ATP hydrolysis at each terminus and a third globular domain forming a flexible hinge near the middle of the molecule. These domains are separated by coiled-coil structures.</text>
</comment>
<evidence type="ECO:0000256" key="7">
    <source>
        <dbReference type="HAMAP-Rule" id="MF_01894"/>
    </source>
</evidence>
<dbReference type="Pfam" id="PF02463">
    <property type="entry name" value="SMC_N"/>
    <property type="match status" value="1"/>
</dbReference>
<dbReference type="SMART" id="SM00968">
    <property type="entry name" value="SMC_hinge"/>
    <property type="match status" value="1"/>
</dbReference>
<evidence type="ECO:0000256" key="2">
    <source>
        <dbReference type="ARBA" id="ARBA00022490"/>
    </source>
</evidence>
<evidence type="ECO:0000313" key="10">
    <source>
        <dbReference type="EMBL" id="MBM9474862.1"/>
    </source>
</evidence>
<dbReference type="SUPFAM" id="SSF75553">
    <property type="entry name" value="Smc hinge domain"/>
    <property type="match status" value="1"/>
</dbReference>
<dbReference type="GO" id="GO:0005694">
    <property type="term" value="C:chromosome"/>
    <property type="evidence" value="ECO:0007669"/>
    <property type="project" value="InterPro"/>
</dbReference>
<dbReference type="GO" id="GO:0007059">
    <property type="term" value="P:chromosome segregation"/>
    <property type="evidence" value="ECO:0007669"/>
    <property type="project" value="UniProtKB-UniRule"/>
</dbReference>
<gene>
    <name evidence="7 10" type="primary">smc</name>
    <name evidence="10" type="ORF">JL107_00225</name>
</gene>
<dbReference type="FunFam" id="3.40.50.300:FF:000984">
    <property type="entry name" value="Chromosome partition protein Smc"/>
    <property type="match status" value="1"/>
</dbReference>
<evidence type="ECO:0000313" key="11">
    <source>
        <dbReference type="Proteomes" id="UP000663801"/>
    </source>
</evidence>
<sequence length="1210" mass="128722">MHLKSLTLKGFKSFASATTLHFEPGITAVVGPNGSGKSNVVDAIAWVLGEQGAKALRGGKMEDVIFAGTADRPPLGRAEVTLTIDNSDGALPIDYTEVSITRRMFRDGAGEYEINGSSCRLLDIQELLSDSGIGREMHVIVGQGQLDAVLSARPEDRRGFIEEAAGVLKHRKRREKAERRLTGMQANLARVTDLTSELRRQLKPLGRQAEVARRAAGVQADLRDSRARLLADDLAALTERIAQDSRAEQEAQQLRARLEAELAEATRTEDAAVRAVAEATPALQAAQDTWFALSALVERYRGTVSLARERARNLAGGTTAAAPGRDPDELEAAADRAEADQAERQDAVDGARETLAEAAADRADAEVALQAAEAAFVRASRAVADRREGLARLAGQVNTARSRSTAGAEEATRLAAAVAEARERAAAAEDQFAVLQESVGDLDSGEVGLDEDHEAAAEAARVAAARVRELVEAHRTAGTAATGLRARVDALSLSLDHKDGAGAVLAADALRGVLGPVSALLTIAPGAEAALAAALGPVTDAVAVADADAAVAALDLLREQEAGRAGLVIGTDAARPGQQDRPALPDGATWAADLVTAPGPVRAAVDRVLRDVVVVADLAAARRLVADLPDVLAVTRTGEQLGSHWAVGGSAGRQSVLEIQAAVDRARTDLDTTTATLGELDAALVGARQEAERCRAAAETTLAALHESDAQMSAVAEQLSRSGAAARSAAAEADRLEQRRVAAENARDQHQAALTELEERLLAAESEESPEEIDPAERDALTQRTAAARNREVEARLVVRTVEERARASAGTADNLRRAARAERESRARAVAAAARRQAAAVVAEQVVDLGQRITRSLETSLAAASADRENAAARRTRTDAELQTARARTAEVKTQWDRLTDAVHRDEVVRAQQALRVDQLAERALAEFAMSGTDLLESFGPQVPVPPTAVEMAEYRAARERGETVSEPLPMEFDRDTQERRARRAERDLATLGKVNPLALEEFAALEERHAFLSTQLEDLKATRKDLLSVIQDVDDKILEVFASAYADVAREFVTVFATLFPGGEGELVLTDPDDLLTTGIEVHARPPGKKVKRLSLLSGGERSLTAVALLVAIFRARPSPFYIMDEVEAALDEVNLTRLVGLMTELRESSQLIVITHQKFTMESADALYGVSMRGDGITAVISQRIRGAEERVQGRRALAGGASSPSG</sequence>
<feature type="coiled-coil region" evidence="7">
    <location>
        <begin position="726"/>
        <end position="767"/>
    </location>
</feature>
<comment type="similarity">
    <text evidence="7">Belongs to the SMC family.</text>
</comment>
<dbReference type="Gene3D" id="3.40.50.300">
    <property type="entry name" value="P-loop containing nucleotide triphosphate hydrolases"/>
    <property type="match status" value="2"/>
</dbReference>
<dbReference type="SUPFAM" id="SSF52540">
    <property type="entry name" value="P-loop containing nucleoside triphosphate hydrolases"/>
    <property type="match status" value="1"/>
</dbReference>
<feature type="coiled-coil region" evidence="7">
    <location>
        <begin position="1004"/>
        <end position="1038"/>
    </location>
</feature>
<dbReference type="PIRSF" id="PIRSF005719">
    <property type="entry name" value="SMC"/>
    <property type="match status" value="1"/>
</dbReference>
<comment type="function">
    <text evidence="7">Required for chromosome condensation and partitioning.</text>
</comment>
<comment type="subcellular location">
    <subcellularLocation>
        <location evidence="1 7">Cytoplasm</location>
    </subcellularLocation>
</comment>
<evidence type="ECO:0000256" key="1">
    <source>
        <dbReference type="ARBA" id="ARBA00004496"/>
    </source>
</evidence>
<dbReference type="GO" id="GO:0007062">
    <property type="term" value="P:sister chromatid cohesion"/>
    <property type="evidence" value="ECO:0007669"/>
    <property type="project" value="InterPro"/>
</dbReference>
<dbReference type="Gene3D" id="1.20.1060.20">
    <property type="match status" value="1"/>
</dbReference>
<dbReference type="GO" id="GO:0030261">
    <property type="term" value="P:chromosome condensation"/>
    <property type="evidence" value="ECO:0007669"/>
    <property type="project" value="InterPro"/>
</dbReference>
<evidence type="ECO:0000256" key="5">
    <source>
        <dbReference type="ARBA" id="ARBA00023054"/>
    </source>
</evidence>
<organism evidence="10 11">
    <name type="scientific">Nakamurella flavida</name>
    <dbReference type="NCBI Taxonomy" id="363630"/>
    <lineage>
        <taxon>Bacteria</taxon>
        <taxon>Bacillati</taxon>
        <taxon>Actinomycetota</taxon>
        <taxon>Actinomycetes</taxon>
        <taxon>Nakamurellales</taxon>
        <taxon>Nakamurellaceae</taxon>
        <taxon>Nakamurella</taxon>
    </lineage>
</organism>
<proteinExistence type="inferred from homology"/>
<keyword evidence="3 7" id="KW-0547">Nucleotide-binding</keyword>
<dbReference type="PANTHER" id="PTHR43977">
    <property type="entry name" value="STRUCTURAL MAINTENANCE OF CHROMOSOMES PROTEIN 3"/>
    <property type="match status" value="1"/>
</dbReference>
<dbReference type="InterPro" id="IPR036277">
    <property type="entry name" value="SMC_hinge_sf"/>
</dbReference>
<evidence type="ECO:0000256" key="3">
    <source>
        <dbReference type="ARBA" id="ARBA00022741"/>
    </source>
</evidence>
<comment type="subunit">
    <text evidence="7">Homodimer.</text>
</comment>
<feature type="domain" description="SMC hinge" evidence="9">
    <location>
        <begin position="511"/>
        <end position="625"/>
    </location>
</feature>
<feature type="coiled-coil region" evidence="7">
    <location>
        <begin position="411"/>
        <end position="438"/>
    </location>
</feature>
<keyword evidence="6 7" id="KW-0238">DNA-binding</keyword>
<dbReference type="Proteomes" id="UP000663801">
    <property type="component" value="Unassembled WGS sequence"/>
</dbReference>
<evidence type="ECO:0000256" key="4">
    <source>
        <dbReference type="ARBA" id="ARBA00022840"/>
    </source>
</evidence>
<feature type="coiled-coil region" evidence="7">
    <location>
        <begin position="167"/>
        <end position="194"/>
    </location>
</feature>
<dbReference type="NCBIfam" id="TIGR02168">
    <property type="entry name" value="SMC_prok_B"/>
    <property type="match status" value="1"/>
</dbReference>
<dbReference type="GO" id="GO:0003677">
    <property type="term" value="F:DNA binding"/>
    <property type="evidence" value="ECO:0007669"/>
    <property type="project" value="UniProtKB-UniRule"/>
</dbReference>
<dbReference type="GO" id="GO:0005524">
    <property type="term" value="F:ATP binding"/>
    <property type="evidence" value="ECO:0007669"/>
    <property type="project" value="UniProtKB-UniRule"/>
</dbReference>
<dbReference type="InterPro" id="IPR010935">
    <property type="entry name" value="SMC_hinge"/>
</dbReference>
<dbReference type="Gene3D" id="3.30.70.1620">
    <property type="match status" value="1"/>
</dbReference>
<keyword evidence="11" id="KW-1185">Reference proteome</keyword>
<dbReference type="HAMAP" id="MF_01894">
    <property type="entry name" value="Smc_prok"/>
    <property type="match status" value="1"/>
</dbReference>
<evidence type="ECO:0000256" key="6">
    <source>
        <dbReference type="ARBA" id="ARBA00023125"/>
    </source>
</evidence>
<dbReference type="GO" id="GO:0016887">
    <property type="term" value="F:ATP hydrolysis activity"/>
    <property type="evidence" value="ECO:0007669"/>
    <property type="project" value="InterPro"/>
</dbReference>
<keyword evidence="2 7" id="KW-0963">Cytoplasm</keyword>
<accession>A0A938YFD9</accession>
<dbReference type="GO" id="GO:0006260">
    <property type="term" value="P:DNA replication"/>
    <property type="evidence" value="ECO:0007669"/>
    <property type="project" value="UniProtKB-UniRule"/>
</dbReference>
<feature type="binding site" evidence="7">
    <location>
        <begin position="32"/>
        <end position="39"/>
    </location>
    <ligand>
        <name>ATP</name>
        <dbReference type="ChEBI" id="CHEBI:30616"/>
    </ligand>
</feature>
<comment type="caution">
    <text evidence="10">The sequence shown here is derived from an EMBL/GenBank/DDBJ whole genome shotgun (WGS) entry which is preliminary data.</text>
</comment>
<dbReference type="InterPro" id="IPR024704">
    <property type="entry name" value="SMC"/>
</dbReference>
<dbReference type="Pfam" id="PF06470">
    <property type="entry name" value="SMC_hinge"/>
    <property type="match status" value="1"/>
</dbReference>
<dbReference type="InterPro" id="IPR011890">
    <property type="entry name" value="SMC_prok"/>
</dbReference>
<dbReference type="InterPro" id="IPR027417">
    <property type="entry name" value="P-loop_NTPase"/>
</dbReference>
<keyword evidence="4 7" id="KW-0067">ATP-binding</keyword>
<feature type="region of interest" description="Disordered" evidence="8">
    <location>
        <begin position="314"/>
        <end position="335"/>
    </location>
</feature>
<dbReference type="AlphaFoldDB" id="A0A938YFD9"/>
<reference evidence="10" key="1">
    <citation type="submission" date="2021-01" db="EMBL/GenBank/DDBJ databases">
        <title>KCTC 19127 draft genome.</title>
        <authorList>
            <person name="An D."/>
        </authorList>
    </citation>
    <scope>NUCLEOTIDE SEQUENCE</scope>
    <source>
        <strain evidence="10">KCTC 19127</strain>
    </source>
</reference>